<organism evidence="1 2">
    <name type="scientific">Gottfriedia endophytica</name>
    <dbReference type="NCBI Taxonomy" id="2820819"/>
    <lineage>
        <taxon>Bacteria</taxon>
        <taxon>Bacillati</taxon>
        <taxon>Bacillota</taxon>
        <taxon>Bacilli</taxon>
        <taxon>Bacillales</taxon>
        <taxon>Bacillaceae</taxon>
        <taxon>Gottfriedia</taxon>
    </lineage>
</organism>
<dbReference type="RefSeq" id="WP_209407549.1">
    <property type="nucleotide sequence ID" value="NZ_JAGIYQ010000020.1"/>
</dbReference>
<reference evidence="1" key="1">
    <citation type="submission" date="2021-04" db="EMBL/GenBank/DDBJ databases">
        <title>Genome seq and assembly of Bacillus sp.</title>
        <authorList>
            <person name="Chhetri G."/>
        </authorList>
    </citation>
    <scope>NUCLEOTIDE SEQUENCE</scope>
    <source>
        <strain evidence="1">RG28</strain>
    </source>
</reference>
<proteinExistence type="predicted"/>
<sequence length="169" mass="20092">MEKNVAMEVTGQIDKWMNSNQSVYELSKINTINNSLYKFQQWADGKPLIAAYHVTKIEEESYYLLFIDWHRNDNIYLVVYVENKSTTAAEIHRTEHHDDKLELVWNYTPLKRDGKNSERKAYFKQTYGSCTVRIPLPTSPIDIEEFLNKLYTLCRNRLRADRIVDIFDF</sequence>
<evidence type="ECO:0000313" key="2">
    <source>
        <dbReference type="Proteomes" id="UP000682134"/>
    </source>
</evidence>
<gene>
    <name evidence="1" type="ORF">J5Y03_18860</name>
</gene>
<dbReference type="EMBL" id="JAGIYQ010000020">
    <property type="protein sequence ID" value="MBP0727214.1"/>
    <property type="molecule type" value="Genomic_DNA"/>
</dbReference>
<accession>A0A940NS03</accession>
<comment type="caution">
    <text evidence="1">The sequence shown here is derived from an EMBL/GenBank/DDBJ whole genome shotgun (WGS) entry which is preliminary data.</text>
</comment>
<name>A0A940NS03_9BACI</name>
<dbReference type="Proteomes" id="UP000682134">
    <property type="component" value="Unassembled WGS sequence"/>
</dbReference>
<dbReference type="AlphaFoldDB" id="A0A940NS03"/>
<evidence type="ECO:0000313" key="1">
    <source>
        <dbReference type="EMBL" id="MBP0727214.1"/>
    </source>
</evidence>
<keyword evidence="2" id="KW-1185">Reference proteome</keyword>
<protein>
    <submittedName>
        <fullName evidence="1">Uncharacterized protein</fullName>
    </submittedName>
</protein>